<keyword evidence="1" id="KW-0812">Transmembrane</keyword>
<comment type="caution">
    <text evidence="2">The sequence shown here is derived from an EMBL/GenBank/DDBJ whole genome shotgun (WGS) entry which is preliminary data.</text>
</comment>
<name>A0ABD5Q9W8_9EURY</name>
<dbReference type="EMBL" id="JBHSJG010000005">
    <property type="protein sequence ID" value="MFC4986541.1"/>
    <property type="molecule type" value="Genomic_DNA"/>
</dbReference>
<sequence>MLELLHTGSEHPDLWWVLVPSLLSFLAGLGIATVSDRIRETLRPRASAPDE</sequence>
<keyword evidence="1" id="KW-0472">Membrane</keyword>
<accession>A0ABD5Q9W8</accession>
<dbReference type="RefSeq" id="WP_198667850.1">
    <property type="nucleotide sequence ID" value="NZ_JAIVEF010000003.1"/>
</dbReference>
<evidence type="ECO:0000313" key="2">
    <source>
        <dbReference type="EMBL" id="MFC4986541.1"/>
    </source>
</evidence>
<evidence type="ECO:0000256" key="1">
    <source>
        <dbReference type="SAM" id="Phobius"/>
    </source>
</evidence>
<proteinExistence type="predicted"/>
<feature type="transmembrane region" description="Helical" evidence="1">
    <location>
        <begin position="14"/>
        <end position="35"/>
    </location>
</feature>
<organism evidence="2 3">
    <name type="scientific">Saliphagus infecundisoli</name>
    <dbReference type="NCBI Taxonomy" id="1849069"/>
    <lineage>
        <taxon>Archaea</taxon>
        <taxon>Methanobacteriati</taxon>
        <taxon>Methanobacteriota</taxon>
        <taxon>Stenosarchaea group</taxon>
        <taxon>Halobacteria</taxon>
        <taxon>Halobacteriales</taxon>
        <taxon>Natrialbaceae</taxon>
        <taxon>Saliphagus</taxon>
    </lineage>
</organism>
<reference evidence="2 3" key="1">
    <citation type="journal article" date="2019" name="Int. J. Syst. Evol. Microbiol.">
        <title>The Global Catalogue of Microorganisms (GCM) 10K type strain sequencing project: providing services to taxonomists for standard genome sequencing and annotation.</title>
        <authorList>
            <consortium name="The Broad Institute Genomics Platform"/>
            <consortium name="The Broad Institute Genome Sequencing Center for Infectious Disease"/>
            <person name="Wu L."/>
            <person name="Ma J."/>
        </authorList>
    </citation>
    <scope>NUCLEOTIDE SEQUENCE [LARGE SCALE GENOMIC DNA]</scope>
    <source>
        <strain evidence="2 3">CGMCC 1.15824</strain>
    </source>
</reference>
<keyword evidence="1" id="KW-1133">Transmembrane helix</keyword>
<dbReference type="Proteomes" id="UP001595925">
    <property type="component" value="Unassembled WGS sequence"/>
</dbReference>
<protein>
    <submittedName>
        <fullName evidence="2">Uncharacterized protein</fullName>
    </submittedName>
</protein>
<gene>
    <name evidence="2" type="ORF">ACFPFO_01855</name>
</gene>
<dbReference type="AlphaFoldDB" id="A0ABD5Q9W8"/>
<evidence type="ECO:0000313" key="3">
    <source>
        <dbReference type="Proteomes" id="UP001595925"/>
    </source>
</evidence>
<keyword evidence="3" id="KW-1185">Reference proteome</keyword>